<comment type="caution">
    <text evidence="1">The sequence shown here is derived from an EMBL/GenBank/DDBJ whole genome shotgun (WGS) entry which is preliminary data.</text>
</comment>
<reference evidence="2" key="1">
    <citation type="journal article" date="2019" name="Int. J. Syst. Evol. Microbiol.">
        <title>The Global Catalogue of Microorganisms (GCM) 10K type strain sequencing project: providing services to taxonomists for standard genome sequencing and annotation.</title>
        <authorList>
            <consortium name="The Broad Institute Genomics Platform"/>
            <consortium name="The Broad Institute Genome Sequencing Center for Infectious Disease"/>
            <person name="Wu L."/>
            <person name="Ma J."/>
        </authorList>
    </citation>
    <scope>NUCLEOTIDE SEQUENCE [LARGE SCALE GENOMIC DNA]</scope>
    <source>
        <strain evidence="2">JCM 17925</strain>
    </source>
</reference>
<dbReference type="SUPFAM" id="SSF50969">
    <property type="entry name" value="YVTN repeat-like/Quinoprotein amine dehydrogenase"/>
    <property type="match status" value="1"/>
</dbReference>
<keyword evidence="2" id="KW-1185">Reference proteome</keyword>
<sequence length="281" mass="31691">MYSLLKLLLAIKVAFCSCQPEIRKSGFERGRPLYHVVRTGRLPRVVSESSGLAYRAGRQTFWTHNDSGGRPTLYQVTRNGTLVDSLPLPGLTNVDWEELAQQDSTVLFIGDIGNNQQTRRKLTIYRVDLTQPGPADAIVFHYADQAAFPPPPSQHYFDCEAMLYSANRLYLFSKNRSLTNHYVKQYALPARAGEYALLPVDSVYIRSMVTGADISPDGRQFALLTYGKVLLFAVENNQVNFRHPLHCIRLPRGQTEAVSFVSPTDFVITNEKGKMFLVSRK</sequence>
<dbReference type="InterPro" id="IPR011044">
    <property type="entry name" value="Quino_amine_DH_bsu"/>
</dbReference>
<name>A0ABP8KPB9_9BACT</name>
<dbReference type="EMBL" id="BAABHB010000007">
    <property type="protein sequence ID" value="GAA4410895.1"/>
    <property type="molecule type" value="Genomic_DNA"/>
</dbReference>
<organism evidence="1 2">
    <name type="scientific">Nibrella viscosa</name>
    <dbReference type="NCBI Taxonomy" id="1084524"/>
    <lineage>
        <taxon>Bacteria</taxon>
        <taxon>Pseudomonadati</taxon>
        <taxon>Bacteroidota</taxon>
        <taxon>Cytophagia</taxon>
        <taxon>Cytophagales</taxon>
        <taxon>Spirosomataceae</taxon>
        <taxon>Nibrella</taxon>
    </lineage>
</organism>
<gene>
    <name evidence="1" type="ORF">GCM10023187_36060</name>
</gene>
<protein>
    <recommendedName>
        <fullName evidence="3">WD40-like Beta Propeller Repeat</fullName>
    </recommendedName>
</protein>
<dbReference type="Proteomes" id="UP001500936">
    <property type="component" value="Unassembled WGS sequence"/>
</dbReference>
<dbReference type="RefSeq" id="WP_345269287.1">
    <property type="nucleotide sequence ID" value="NZ_BAABHB010000007.1"/>
</dbReference>
<proteinExistence type="predicted"/>
<evidence type="ECO:0008006" key="3">
    <source>
        <dbReference type="Google" id="ProtNLM"/>
    </source>
</evidence>
<evidence type="ECO:0000313" key="1">
    <source>
        <dbReference type="EMBL" id="GAA4410895.1"/>
    </source>
</evidence>
<evidence type="ECO:0000313" key="2">
    <source>
        <dbReference type="Proteomes" id="UP001500936"/>
    </source>
</evidence>
<accession>A0ABP8KPB9</accession>